<keyword evidence="8 10" id="KW-0378">Hydrolase</keyword>
<comment type="cofactor">
    <cofactor evidence="10">
        <name>Mg(2+)</name>
        <dbReference type="ChEBI" id="CHEBI:18420"/>
    </cofactor>
    <text evidence="10">Binds 1 Mg(2+) ion per subunit. May bind a second metal ion at a regulatory site, or after substrate binding.</text>
</comment>
<evidence type="ECO:0000256" key="2">
    <source>
        <dbReference type="ARBA" id="ARBA00005300"/>
    </source>
</evidence>
<evidence type="ECO:0000313" key="12">
    <source>
        <dbReference type="EMBL" id="GAA4752164.1"/>
    </source>
</evidence>
<dbReference type="Gene3D" id="3.30.420.10">
    <property type="entry name" value="Ribonuclease H-like superfamily/Ribonuclease H"/>
    <property type="match status" value="1"/>
</dbReference>
<dbReference type="PANTHER" id="PTHR10642:SF26">
    <property type="entry name" value="RIBONUCLEASE H1"/>
    <property type="match status" value="1"/>
</dbReference>
<dbReference type="PANTHER" id="PTHR10642">
    <property type="entry name" value="RIBONUCLEASE H1"/>
    <property type="match status" value="1"/>
</dbReference>
<evidence type="ECO:0000256" key="5">
    <source>
        <dbReference type="ARBA" id="ARBA00022722"/>
    </source>
</evidence>
<organism evidence="12 13">
    <name type="scientific">Gordonia alkaliphila</name>
    <dbReference type="NCBI Taxonomy" id="1053547"/>
    <lineage>
        <taxon>Bacteria</taxon>
        <taxon>Bacillati</taxon>
        <taxon>Actinomycetota</taxon>
        <taxon>Actinomycetes</taxon>
        <taxon>Mycobacteriales</taxon>
        <taxon>Gordoniaceae</taxon>
        <taxon>Gordonia</taxon>
    </lineage>
</organism>
<dbReference type="InterPro" id="IPR036397">
    <property type="entry name" value="RNaseH_sf"/>
</dbReference>
<feature type="binding site" evidence="10">
    <location>
        <position position="135"/>
    </location>
    <ligand>
        <name>Mg(2+)</name>
        <dbReference type="ChEBI" id="CHEBI:18420"/>
        <label>2</label>
    </ligand>
</feature>
<dbReference type="InterPro" id="IPR012337">
    <property type="entry name" value="RNaseH-like_sf"/>
</dbReference>
<proteinExistence type="inferred from homology"/>
<comment type="caution">
    <text evidence="12">The sequence shown here is derived from an EMBL/GenBank/DDBJ whole genome shotgun (WGS) entry which is preliminary data.</text>
</comment>
<reference evidence="13" key="1">
    <citation type="journal article" date="2019" name="Int. J. Syst. Evol. Microbiol.">
        <title>The Global Catalogue of Microorganisms (GCM) 10K type strain sequencing project: providing services to taxonomists for standard genome sequencing and annotation.</title>
        <authorList>
            <consortium name="The Broad Institute Genomics Platform"/>
            <consortium name="The Broad Institute Genome Sequencing Center for Infectious Disease"/>
            <person name="Wu L."/>
            <person name="Ma J."/>
        </authorList>
    </citation>
    <scope>NUCLEOTIDE SEQUENCE [LARGE SCALE GENOMIC DNA]</scope>
    <source>
        <strain evidence="13">JCM 18077</strain>
    </source>
</reference>
<accession>A0ABP8ZBV7</accession>
<dbReference type="InterPro" id="IPR050092">
    <property type="entry name" value="RNase_H"/>
</dbReference>
<keyword evidence="7 10" id="KW-0255">Endonuclease</keyword>
<keyword evidence="6 10" id="KW-0479">Metal-binding</keyword>
<evidence type="ECO:0000256" key="8">
    <source>
        <dbReference type="ARBA" id="ARBA00022801"/>
    </source>
</evidence>
<keyword evidence="9 10" id="KW-0460">Magnesium</keyword>
<dbReference type="InterPro" id="IPR022892">
    <property type="entry name" value="RNaseHI"/>
</dbReference>
<dbReference type="Pfam" id="PF00075">
    <property type="entry name" value="RNase_H"/>
    <property type="match status" value="1"/>
</dbReference>
<feature type="binding site" evidence="10">
    <location>
        <position position="11"/>
    </location>
    <ligand>
        <name>Mg(2+)</name>
        <dbReference type="ChEBI" id="CHEBI:18420"/>
        <label>1</label>
    </ligand>
</feature>
<feature type="binding site" evidence="10">
    <location>
        <position position="11"/>
    </location>
    <ligand>
        <name>Mg(2+)</name>
        <dbReference type="ChEBI" id="CHEBI:18420"/>
        <label>2</label>
    </ligand>
</feature>
<evidence type="ECO:0000256" key="10">
    <source>
        <dbReference type="HAMAP-Rule" id="MF_00042"/>
    </source>
</evidence>
<keyword evidence="5 10" id="KW-0540">Nuclease</keyword>
<feature type="binding site" evidence="10">
    <location>
        <position position="71"/>
    </location>
    <ligand>
        <name>Mg(2+)</name>
        <dbReference type="ChEBI" id="CHEBI:18420"/>
        <label>1</label>
    </ligand>
</feature>
<dbReference type="NCBIfam" id="NF001236">
    <property type="entry name" value="PRK00203.1"/>
    <property type="match status" value="1"/>
</dbReference>
<keyword evidence="13" id="KW-1185">Reference proteome</keyword>
<comment type="similarity">
    <text evidence="2 10">Belongs to the RNase H family.</text>
</comment>
<dbReference type="HAMAP" id="MF_00042">
    <property type="entry name" value="RNase_H"/>
    <property type="match status" value="1"/>
</dbReference>
<evidence type="ECO:0000259" key="11">
    <source>
        <dbReference type="PROSITE" id="PS50879"/>
    </source>
</evidence>
<dbReference type="Proteomes" id="UP001500822">
    <property type="component" value="Unassembled WGS sequence"/>
</dbReference>
<evidence type="ECO:0000313" key="13">
    <source>
        <dbReference type="Proteomes" id="UP001500822"/>
    </source>
</evidence>
<dbReference type="RefSeq" id="WP_345313662.1">
    <property type="nucleotide sequence ID" value="NZ_BAABIE010000010.1"/>
</dbReference>
<dbReference type="InterPro" id="IPR002156">
    <property type="entry name" value="RNaseH_domain"/>
</dbReference>
<evidence type="ECO:0000256" key="1">
    <source>
        <dbReference type="ARBA" id="ARBA00000077"/>
    </source>
</evidence>
<evidence type="ECO:0000256" key="7">
    <source>
        <dbReference type="ARBA" id="ARBA00022759"/>
    </source>
</evidence>
<protein>
    <recommendedName>
        <fullName evidence="4 10">Ribonuclease H</fullName>
        <shortName evidence="10">RNase H</shortName>
        <ecNumber evidence="4 10">3.1.26.4</ecNumber>
    </recommendedName>
</protein>
<comment type="catalytic activity">
    <reaction evidence="1 10">
        <text>Endonucleolytic cleavage to 5'-phosphomonoester.</text>
        <dbReference type="EC" id="3.1.26.4"/>
    </reaction>
</comment>
<feature type="binding site" evidence="10">
    <location>
        <position position="49"/>
    </location>
    <ligand>
        <name>Mg(2+)</name>
        <dbReference type="ChEBI" id="CHEBI:18420"/>
        <label>1</label>
    </ligand>
</feature>
<dbReference type="SUPFAM" id="SSF53098">
    <property type="entry name" value="Ribonuclease H-like"/>
    <property type="match status" value="1"/>
</dbReference>
<evidence type="ECO:0000256" key="6">
    <source>
        <dbReference type="ARBA" id="ARBA00022723"/>
    </source>
</evidence>
<dbReference type="EMBL" id="BAABIE010000010">
    <property type="protein sequence ID" value="GAA4752164.1"/>
    <property type="molecule type" value="Genomic_DNA"/>
</dbReference>
<keyword evidence="10" id="KW-0963">Cytoplasm</keyword>
<gene>
    <name evidence="10 12" type="primary">rnhA</name>
    <name evidence="12" type="ORF">GCM10023217_23890</name>
</gene>
<comment type="subcellular location">
    <subcellularLocation>
        <location evidence="10">Cytoplasm</location>
    </subcellularLocation>
</comment>
<comment type="subunit">
    <text evidence="3 10">Monomer.</text>
</comment>
<name>A0ABP8ZBV7_9ACTN</name>
<dbReference type="CDD" id="cd09278">
    <property type="entry name" value="RNase_HI_prokaryote_like"/>
    <property type="match status" value="1"/>
</dbReference>
<comment type="function">
    <text evidence="10">Endonuclease that specifically degrades the RNA of RNA-DNA hybrids.</text>
</comment>
<evidence type="ECO:0000256" key="4">
    <source>
        <dbReference type="ARBA" id="ARBA00012180"/>
    </source>
</evidence>
<evidence type="ECO:0000256" key="9">
    <source>
        <dbReference type="ARBA" id="ARBA00022842"/>
    </source>
</evidence>
<dbReference type="PROSITE" id="PS50879">
    <property type="entry name" value="RNASE_H_1"/>
    <property type="match status" value="1"/>
</dbReference>
<dbReference type="EC" id="3.1.26.4" evidence="4 10"/>
<sequence length="148" mass="16405">MSDAVVEISTDGACLGNPGPGGWGAVLRYKGTEKQLSGAEPNTTNNRMELQAAIEGLAALTRPSSVILYTDSVYVRDGITKWVAGWQRNGWKTAAKKPVKNDELWKRLVDEEKRHRVEWRWVKGHNGDHYNEIADDLATSAARSLRDG</sequence>
<feature type="domain" description="RNase H type-1" evidence="11">
    <location>
        <begin position="2"/>
        <end position="143"/>
    </location>
</feature>
<evidence type="ECO:0000256" key="3">
    <source>
        <dbReference type="ARBA" id="ARBA00011245"/>
    </source>
</evidence>